<keyword evidence="2" id="KW-0963">Cytoplasm</keyword>
<dbReference type="SMART" id="SM00028">
    <property type="entry name" value="TPR"/>
    <property type="match status" value="3"/>
</dbReference>
<dbReference type="SUPFAM" id="SSF48452">
    <property type="entry name" value="TPR-like"/>
    <property type="match status" value="1"/>
</dbReference>
<evidence type="ECO:0000259" key="10">
    <source>
        <dbReference type="Pfam" id="PF25575"/>
    </source>
</evidence>
<evidence type="ECO:0000256" key="5">
    <source>
        <dbReference type="ARBA" id="ARBA00056105"/>
    </source>
</evidence>
<sequence length="116" mass="12929">MAKELAAAAKALGNTAFQAKDFKEAITHFTEAIKHDPTDHVFFSNRSACYASLEQYEKALEDGKECVTLKPDWPKGYTRKGLAEFFLDRFEDSAETYKAGLKLSPEDAAMKEGLSK</sequence>
<proteinExistence type="predicted"/>
<evidence type="ECO:0000256" key="4">
    <source>
        <dbReference type="ARBA" id="ARBA00022803"/>
    </source>
</evidence>
<dbReference type="PANTHER" id="PTHR22904">
    <property type="entry name" value="TPR REPEAT CONTAINING PROTEIN"/>
    <property type="match status" value="1"/>
</dbReference>
<evidence type="ECO:0000256" key="9">
    <source>
        <dbReference type="PROSITE-ProRule" id="PRU00339"/>
    </source>
</evidence>
<evidence type="ECO:0000313" key="11">
    <source>
        <dbReference type="EMBL" id="CAE8600138.1"/>
    </source>
</evidence>
<protein>
    <recommendedName>
        <fullName evidence="7">Hsp70-Hsp90 organising protein</fullName>
    </recommendedName>
    <alternativeName>
        <fullName evidence="8">Stress-inducible protein 1</fullName>
    </alternativeName>
</protein>
<feature type="repeat" description="TPR" evidence="9">
    <location>
        <begin position="6"/>
        <end position="39"/>
    </location>
</feature>
<comment type="subcellular location">
    <subcellularLocation>
        <location evidence="1">Cytoplasm</location>
    </subcellularLocation>
</comment>
<reference evidence="11" key="1">
    <citation type="submission" date="2021-02" db="EMBL/GenBank/DDBJ databases">
        <authorList>
            <person name="Dougan E. K."/>
            <person name="Rhodes N."/>
            <person name="Thang M."/>
            <person name="Chan C."/>
        </authorList>
    </citation>
    <scope>NUCLEOTIDE SEQUENCE</scope>
</reference>
<dbReference type="AlphaFoldDB" id="A0A813EG97"/>
<keyword evidence="4 9" id="KW-0802">TPR repeat</keyword>
<dbReference type="OrthoDB" id="194358at2759"/>
<dbReference type="Gene3D" id="1.25.40.10">
    <property type="entry name" value="Tetratricopeptide repeat domain"/>
    <property type="match status" value="1"/>
</dbReference>
<keyword evidence="3" id="KW-0677">Repeat</keyword>
<dbReference type="InterPro" id="IPR058209">
    <property type="entry name" value="TPR_BSK1_C"/>
</dbReference>
<dbReference type="PROSITE" id="PS50005">
    <property type="entry name" value="TPR"/>
    <property type="match status" value="2"/>
</dbReference>
<evidence type="ECO:0000256" key="1">
    <source>
        <dbReference type="ARBA" id="ARBA00004496"/>
    </source>
</evidence>
<dbReference type="Proteomes" id="UP000654075">
    <property type="component" value="Unassembled WGS sequence"/>
</dbReference>
<dbReference type="FunFam" id="1.25.40.10:FF:000020">
    <property type="entry name" value="Stress-induced phosphoprotein 1"/>
    <property type="match status" value="1"/>
</dbReference>
<evidence type="ECO:0000256" key="6">
    <source>
        <dbReference type="ARBA" id="ARBA00066016"/>
    </source>
</evidence>
<dbReference type="GO" id="GO:0005737">
    <property type="term" value="C:cytoplasm"/>
    <property type="evidence" value="ECO:0007669"/>
    <property type="project" value="UniProtKB-SubCell"/>
</dbReference>
<gene>
    <name evidence="11" type="ORF">PGLA1383_LOCUS18470</name>
</gene>
<keyword evidence="12" id="KW-1185">Reference proteome</keyword>
<evidence type="ECO:0000256" key="7">
    <source>
        <dbReference type="ARBA" id="ARBA00074766"/>
    </source>
</evidence>
<organism evidence="11 12">
    <name type="scientific">Polarella glacialis</name>
    <name type="common">Dinoflagellate</name>
    <dbReference type="NCBI Taxonomy" id="89957"/>
    <lineage>
        <taxon>Eukaryota</taxon>
        <taxon>Sar</taxon>
        <taxon>Alveolata</taxon>
        <taxon>Dinophyceae</taxon>
        <taxon>Suessiales</taxon>
        <taxon>Suessiaceae</taxon>
        <taxon>Polarella</taxon>
    </lineage>
</organism>
<evidence type="ECO:0000256" key="3">
    <source>
        <dbReference type="ARBA" id="ARBA00022737"/>
    </source>
</evidence>
<dbReference type="OMA" id="MDATECI"/>
<dbReference type="EMBL" id="CAJNNV010011865">
    <property type="protein sequence ID" value="CAE8600138.1"/>
    <property type="molecule type" value="Genomic_DNA"/>
</dbReference>
<dbReference type="GO" id="GO:0051879">
    <property type="term" value="F:Hsp90 protein binding"/>
    <property type="evidence" value="ECO:0007669"/>
    <property type="project" value="TreeGrafter"/>
</dbReference>
<feature type="domain" description="Serine/threonine-protein kinase BSK1-like TPR repeats" evidence="10">
    <location>
        <begin position="8"/>
        <end position="76"/>
    </location>
</feature>
<dbReference type="PANTHER" id="PTHR22904:SF523">
    <property type="entry name" value="STRESS-INDUCED-PHOSPHOPROTEIN 1"/>
    <property type="match status" value="1"/>
</dbReference>
<accession>A0A813EG97</accession>
<name>A0A813EG97_POLGL</name>
<dbReference type="InterPro" id="IPR011990">
    <property type="entry name" value="TPR-like_helical_dom_sf"/>
</dbReference>
<comment type="function">
    <text evidence="5">Acts as a co-chaperone and mediates the association of the chaperones HSP70 and HSP90 probably facilitating substrate transfer from HSP70 to HSP90. Stimulates HSP70 ATPase activity and, in contrast, inhibits HSP90 ATPase activity.</text>
</comment>
<comment type="subunit">
    <text evidence="6">Monomer. Homodimer. Forms a complex composed of HOP and chaperones HSP70 and HSP90; the interaction is stronger in the absence of ATP. Interacts (via TPR 1, 2, 3, 7, 8 and 9 repeats) with HSP70 (via C-terminus); the interaction is direct and is stronger in the absence of ATP. Interacts (via TPR 4, 5 and 6 repeats) with HSP90 (via C-terminus); the interaction is direct.</text>
</comment>
<feature type="repeat" description="TPR" evidence="9">
    <location>
        <begin position="74"/>
        <end position="107"/>
    </location>
</feature>
<evidence type="ECO:0000256" key="8">
    <source>
        <dbReference type="ARBA" id="ARBA00076447"/>
    </source>
</evidence>
<dbReference type="Pfam" id="PF25575">
    <property type="entry name" value="TPR_BSK1_C"/>
    <property type="match status" value="1"/>
</dbReference>
<evidence type="ECO:0000256" key="2">
    <source>
        <dbReference type="ARBA" id="ARBA00022490"/>
    </source>
</evidence>
<evidence type="ECO:0000313" key="12">
    <source>
        <dbReference type="Proteomes" id="UP000654075"/>
    </source>
</evidence>
<comment type="caution">
    <text evidence="11">The sequence shown here is derived from an EMBL/GenBank/DDBJ whole genome shotgun (WGS) entry which is preliminary data.</text>
</comment>
<feature type="non-terminal residue" evidence="11">
    <location>
        <position position="116"/>
    </location>
</feature>
<dbReference type="InterPro" id="IPR019734">
    <property type="entry name" value="TPR_rpt"/>
</dbReference>